<evidence type="ECO:0000256" key="1">
    <source>
        <dbReference type="ARBA" id="ARBA00022598"/>
    </source>
</evidence>
<keyword evidence="1 2" id="KW-0436">Ligase</keyword>
<evidence type="ECO:0000256" key="2">
    <source>
        <dbReference type="HAMAP-Rule" id="MF_01867"/>
    </source>
</evidence>
<sequence>MNTFLIDYQRIQTPRKGFSRLFCDYTSDTEARTKLVSNCFHLDYRKDADYYRHLGLLASRDFKRESLVELLLKQNSRLGGSELQRQEIEKLRSPRCMAVVTGQQTGLFTGPMYTIYKALSAVVIARKQKELFPEYDFVPVFWIESEDHDFEEASATTLFAGAGLETVQAEGGNRQPDQMAGPTPLGSSITETVRKFLDFLPDSDFKPEVAELLHSAYDPESTFEIAFATTMNKLFSKQPLILLSTQDGEFKKLAAPVLCKEVENAPASSYDVVAQSSALESMGYPAQTKPRAVNLFYLNQLGQRLKIEQPSPDNFMILPDRQRYTRHQLLELCQDHPERFSPNVILRPIVQDAVLPTFAYIGGPGEVSYLSQFRKVYERFGLVMPFVMPRGSFTLVEPKITRTMDKVLKVTGKPSFSRRQVYEAVFQDLQELRKSMVSGAENQNLNALFEQVESEVTRSLSMLEPALIKMDPTLQQALAGSSGQIAKIIGNIREKTYRAGRRKHDELLQQLDKAELNLFPEGVPQERLVNIFYYLNKYGPSLIDDLERVLQGYSTEAHLIVEL</sequence>
<name>A0A7C5DGZ2_9CHLB</name>
<feature type="domain" description="Bacillithiol biosynthesis BshC C-terminal coiled-coil" evidence="4">
    <location>
        <begin position="393"/>
        <end position="562"/>
    </location>
</feature>
<accession>A0A7C5DGZ2</accession>
<dbReference type="EMBL" id="DRSQ01000252">
    <property type="protein sequence ID" value="HHE33288.1"/>
    <property type="molecule type" value="Genomic_DNA"/>
</dbReference>
<dbReference type="InterPro" id="IPR011199">
    <property type="entry name" value="Bacillithiol_biosynth_BshC"/>
</dbReference>
<dbReference type="Pfam" id="PF24850">
    <property type="entry name" value="CC_BshC"/>
    <property type="match status" value="1"/>
</dbReference>
<proteinExistence type="inferred from homology"/>
<comment type="similarity">
    <text evidence="2">Belongs to the BshC family.</text>
</comment>
<evidence type="ECO:0000259" key="4">
    <source>
        <dbReference type="Pfam" id="PF24850"/>
    </source>
</evidence>
<dbReference type="HAMAP" id="MF_01867">
    <property type="entry name" value="BshC"/>
    <property type="match status" value="1"/>
</dbReference>
<gene>
    <name evidence="2 5" type="primary">bshC</name>
    <name evidence="5" type="ORF">ENL07_11930</name>
</gene>
<dbReference type="AlphaFoldDB" id="A0A7C5DGZ2"/>
<feature type="domain" description="Bacillithiol biosynthesis BshC N-terminal Rossmann-like" evidence="3">
    <location>
        <begin position="7"/>
        <end position="390"/>
    </location>
</feature>
<dbReference type="NCBIfam" id="TIGR03998">
    <property type="entry name" value="thiol_BshC"/>
    <property type="match status" value="1"/>
</dbReference>
<evidence type="ECO:0000313" key="5">
    <source>
        <dbReference type="EMBL" id="HHE33288.1"/>
    </source>
</evidence>
<organism evidence="5">
    <name type="scientific">Chlorobaculum parvum</name>
    <dbReference type="NCBI Taxonomy" id="274539"/>
    <lineage>
        <taxon>Bacteria</taxon>
        <taxon>Pseudomonadati</taxon>
        <taxon>Chlorobiota</taxon>
        <taxon>Chlorobiia</taxon>
        <taxon>Chlorobiales</taxon>
        <taxon>Chlorobiaceae</taxon>
        <taxon>Chlorobaculum</taxon>
    </lineage>
</organism>
<dbReference type="Pfam" id="PF10079">
    <property type="entry name" value="Rossmann-like_BshC"/>
    <property type="match status" value="1"/>
</dbReference>
<comment type="caution">
    <text evidence="5">The sequence shown here is derived from an EMBL/GenBank/DDBJ whole genome shotgun (WGS) entry which is preliminary data.</text>
</comment>
<dbReference type="EC" id="6.-.-.-" evidence="2"/>
<dbReference type="Proteomes" id="UP000886058">
    <property type="component" value="Unassembled WGS sequence"/>
</dbReference>
<dbReference type="InterPro" id="IPR055398">
    <property type="entry name" value="Rossmann-like_BshC"/>
</dbReference>
<reference evidence="5" key="1">
    <citation type="journal article" date="2020" name="mSystems">
        <title>Genome- and Community-Level Interaction Insights into Carbon Utilization and Element Cycling Functions of Hydrothermarchaeota in Hydrothermal Sediment.</title>
        <authorList>
            <person name="Zhou Z."/>
            <person name="Liu Y."/>
            <person name="Xu W."/>
            <person name="Pan J."/>
            <person name="Luo Z.H."/>
            <person name="Li M."/>
        </authorList>
    </citation>
    <scope>NUCLEOTIDE SEQUENCE [LARGE SCALE GENOMIC DNA]</scope>
    <source>
        <strain evidence="5">HyVt-633</strain>
    </source>
</reference>
<dbReference type="InterPro" id="IPR055399">
    <property type="entry name" value="CC_BshC"/>
</dbReference>
<dbReference type="PIRSF" id="PIRSF012535">
    <property type="entry name" value="UCP012535"/>
    <property type="match status" value="1"/>
</dbReference>
<evidence type="ECO:0000259" key="3">
    <source>
        <dbReference type="Pfam" id="PF10079"/>
    </source>
</evidence>
<dbReference type="GO" id="GO:0016874">
    <property type="term" value="F:ligase activity"/>
    <property type="evidence" value="ECO:0007669"/>
    <property type="project" value="UniProtKB-UniRule"/>
</dbReference>
<protein>
    <recommendedName>
        <fullName evidence="2">Putative cysteine ligase BshC</fullName>
        <ecNumber evidence="2">6.-.-.-</ecNumber>
    </recommendedName>
</protein>